<organism evidence="3 4">
    <name type="scientific">Luteolibacter algae</name>
    <dbReference type="NCBI Taxonomy" id="454151"/>
    <lineage>
        <taxon>Bacteria</taxon>
        <taxon>Pseudomonadati</taxon>
        <taxon>Verrucomicrobiota</taxon>
        <taxon>Verrucomicrobiia</taxon>
        <taxon>Verrucomicrobiales</taxon>
        <taxon>Verrucomicrobiaceae</taxon>
        <taxon>Luteolibacter</taxon>
    </lineage>
</organism>
<dbReference type="InterPro" id="IPR002104">
    <property type="entry name" value="Integrase_catalytic"/>
</dbReference>
<dbReference type="InterPro" id="IPR011010">
    <property type="entry name" value="DNA_brk_join_enz"/>
</dbReference>
<gene>
    <name evidence="3" type="ORF">ACFSSA_01350</name>
</gene>
<reference evidence="4" key="1">
    <citation type="journal article" date="2019" name="Int. J. Syst. Evol. Microbiol.">
        <title>The Global Catalogue of Microorganisms (GCM) 10K type strain sequencing project: providing services to taxonomists for standard genome sequencing and annotation.</title>
        <authorList>
            <consortium name="The Broad Institute Genomics Platform"/>
            <consortium name="The Broad Institute Genome Sequencing Center for Infectious Disease"/>
            <person name="Wu L."/>
            <person name="Ma J."/>
        </authorList>
    </citation>
    <scope>NUCLEOTIDE SEQUENCE [LARGE SCALE GENOMIC DNA]</scope>
    <source>
        <strain evidence="4">CGMCC 4.7106</strain>
    </source>
</reference>
<evidence type="ECO:0000313" key="3">
    <source>
        <dbReference type="EMBL" id="MFD2255308.1"/>
    </source>
</evidence>
<evidence type="ECO:0000259" key="2">
    <source>
        <dbReference type="Pfam" id="PF00589"/>
    </source>
</evidence>
<dbReference type="Gene3D" id="1.10.443.10">
    <property type="entry name" value="Intergrase catalytic core"/>
    <property type="match status" value="1"/>
</dbReference>
<evidence type="ECO:0000313" key="4">
    <source>
        <dbReference type="Proteomes" id="UP001597375"/>
    </source>
</evidence>
<dbReference type="Proteomes" id="UP001597375">
    <property type="component" value="Unassembled WGS sequence"/>
</dbReference>
<dbReference type="RefSeq" id="WP_386817968.1">
    <property type="nucleotide sequence ID" value="NZ_JBHUIT010000002.1"/>
</dbReference>
<dbReference type="SUPFAM" id="SSF56349">
    <property type="entry name" value="DNA breaking-rejoining enzymes"/>
    <property type="match status" value="1"/>
</dbReference>
<dbReference type="EMBL" id="JBHUIT010000002">
    <property type="protein sequence ID" value="MFD2255308.1"/>
    <property type="molecule type" value="Genomic_DNA"/>
</dbReference>
<dbReference type="Pfam" id="PF00589">
    <property type="entry name" value="Phage_integrase"/>
    <property type="match status" value="1"/>
</dbReference>
<comment type="caution">
    <text evidence="3">The sequence shown here is derived from an EMBL/GenBank/DDBJ whole genome shotgun (WGS) entry which is preliminary data.</text>
</comment>
<protein>
    <submittedName>
        <fullName evidence="3">Tyrosine-type recombinase/integrase</fullName>
    </submittedName>
</protein>
<evidence type="ECO:0000256" key="1">
    <source>
        <dbReference type="ARBA" id="ARBA00023172"/>
    </source>
</evidence>
<dbReference type="InterPro" id="IPR013762">
    <property type="entry name" value="Integrase-like_cat_sf"/>
</dbReference>
<accession>A0ABW5D2N0</accession>
<keyword evidence="4" id="KW-1185">Reference proteome</keyword>
<proteinExistence type="predicted"/>
<keyword evidence="1" id="KW-0233">DNA recombination</keyword>
<sequence>MKNRTETGQWNKQGTAVKLGKDDVRYWKSRLKKRSYKSGGKTVEIKEWQVRLFSGSSEEWFNLGSQNQSAAARKARDIYLFLRANGMAETVARFKAKPEEETKVSTLGEYIEAVEAQCTLNPETLYSYARKVRQIVGEILNIPYSPKKYDYVKGGQGAWRKKVDGFRLEQLTTAKINMWKKRYVEKAGTDPLKRKRAERTANSCIRNSKALFGKRIIRQLRGIELPEEIPFREVEYFRQSANRYHSKVNVEDLIAKAGEELQEAEPEQFKIFILAIFVGLRRKEIDMLMWSAFDWKRSVIRVQHSEFHSLKSDASADDIPVEPEVMALFKAFHEEAAGEVFVIRSDRAPKISKSYRYYRAEKEFKALLDWLRSNGVEDNKPIHTLRKEFGRLITEQHGIFAASKLLRHSSIQVTASFYADDTRHLTVGLGNLVKS</sequence>
<name>A0ABW5D2N0_9BACT</name>
<feature type="domain" description="Tyr recombinase" evidence="2">
    <location>
        <begin position="270"/>
        <end position="421"/>
    </location>
</feature>